<dbReference type="SUPFAM" id="SSF52490">
    <property type="entry name" value="Tubulin nucleotide-binding domain-like"/>
    <property type="match status" value="1"/>
</dbReference>
<sequence>MQALGDEDDGPPHRQGAVERHEEEPFAKNQFLQHLDSEAPPAATDTPVTFSQDLDSTVQVWTDFNKIYHHPRTIVELTQFQHADETNPFALYSQGRRVFADQETRDEVIENRIRFFAEESDSLQGFNVIADVADGFAGFTADLLEYVSDDYAKKAIFTHGIHWSPENEEDRILYAANSALAMKSIAENSSIYVPLYPPKRSDMDSLGWSKFYASDLSSPYRWSAYLASAIETASLPWRTKSSPTLLSDLASAVTGGSTRKIAALSVACPFPIARHGQIQSALGSVKLGGRIPWMRDLTLQMGYDEVGLAVTFGVGRWGFRATATEEYGYCAVLRGVTGLSYVEPDSER</sequence>
<organism evidence="3 4">
    <name type="scientific">Blyttiomyces helicus</name>
    <dbReference type="NCBI Taxonomy" id="388810"/>
    <lineage>
        <taxon>Eukaryota</taxon>
        <taxon>Fungi</taxon>
        <taxon>Fungi incertae sedis</taxon>
        <taxon>Chytridiomycota</taxon>
        <taxon>Chytridiomycota incertae sedis</taxon>
        <taxon>Chytridiomycetes</taxon>
        <taxon>Chytridiomycetes incertae sedis</taxon>
        <taxon>Blyttiomyces</taxon>
    </lineage>
</organism>
<feature type="compositionally biased region" description="Basic and acidic residues" evidence="1">
    <location>
        <begin position="10"/>
        <end position="26"/>
    </location>
</feature>
<dbReference type="GO" id="GO:0007005">
    <property type="term" value="P:mitochondrion organization"/>
    <property type="evidence" value="ECO:0007669"/>
    <property type="project" value="InterPro"/>
</dbReference>
<evidence type="ECO:0000256" key="1">
    <source>
        <dbReference type="SAM" id="MobiDB-lite"/>
    </source>
</evidence>
<dbReference type="InterPro" id="IPR049942">
    <property type="entry name" value="DML1/Misato"/>
</dbReference>
<dbReference type="InterPro" id="IPR029209">
    <property type="entry name" value="DML1/Misato_tubulin"/>
</dbReference>
<protein>
    <submittedName>
        <fullName evidence="3">Tubulin domain-containing protein</fullName>
    </submittedName>
</protein>
<dbReference type="AlphaFoldDB" id="A0A4P9VY53"/>
<reference evidence="4" key="1">
    <citation type="journal article" date="2018" name="Nat. Microbiol.">
        <title>Leveraging single-cell genomics to expand the fungal tree of life.</title>
        <authorList>
            <person name="Ahrendt S.R."/>
            <person name="Quandt C.A."/>
            <person name="Ciobanu D."/>
            <person name="Clum A."/>
            <person name="Salamov A."/>
            <person name="Andreopoulos B."/>
            <person name="Cheng J.F."/>
            <person name="Woyke T."/>
            <person name="Pelin A."/>
            <person name="Henrissat B."/>
            <person name="Reynolds N.K."/>
            <person name="Benny G.L."/>
            <person name="Smith M.E."/>
            <person name="James T.Y."/>
            <person name="Grigoriev I.V."/>
        </authorList>
    </citation>
    <scope>NUCLEOTIDE SEQUENCE [LARGE SCALE GENOMIC DNA]</scope>
</reference>
<name>A0A4P9VY53_9FUNG</name>
<accession>A0A4P9VY53</accession>
<dbReference type="Proteomes" id="UP000269721">
    <property type="component" value="Unassembled WGS sequence"/>
</dbReference>
<feature type="region of interest" description="Disordered" evidence="1">
    <location>
        <begin position="1"/>
        <end position="26"/>
    </location>
</feature>
<evidence type="ECO:0000313" key="3">
    <source>
        <dbReference type="EMBL" id="RKO83228.1"/>
    </source>
</evidence>
<dbReference type="Gene3D" id="3.40.50.1440">
    <property type="entry name" value="Tubulin/FtsZ, GTPase domain"/>
    <property type="match status" value="1"/>
</dbReference>
<dbReference type="Pfam" id="PF14881">
    <property type="entry name" value="Tubulin_3"/>
    <property type="match status" value="1"/>
</dbReference>
<dbReference type="EMBL" id="ML001489">
    <property type="protein sequence ID" value="RKO83228.1"/>
    <property type="molecule type" value="Genomic_DNA"/>
</dbReference>
<evidence type="ECO:0000259" key="2">
    <source>
        <dbReference type="Pfam" id="PF14881"/>
    </source>
</evidence>
<keyword evidence="4" id="KW-1185">Reference proteome</keyword>
<dbReference type="PANTHER" id="PTHR13391">
    <property type="entry name" value="MITOCHONDRIAL DISTRIBUTION REGULATOR MISATO"/>
    <property type="match status" value="1"/>
</dbReference>
<feature type="domain" description="DML1/Misato tubulin" evidence="2">
    <location>
        <begin position="56"/>
        <end position="238"/>
    </location>
</feature>
<dbReference type="InterPro" id="IPR036525">
    <property type="entry name" value="Tubulin/FtsZ_GTPase_sf"/>
</dbReference>
<gene>
    <name evidence="3" type="ORF">BDK51DRAFT_50156</name>
</gene>
<dbReference type="PANTHER" id="PTHR13391:SF0">
    <property type="entry name" value="PROTEIN MISATO HOMOLOG 1"/>
    <property type="match status" value="1"/>
</dbReference>
<proteinExistence type="predicted"/>
<dbReference type="GO" id="GO:0005739">
    <property type="term" value="C:mitochondrion"/>
    <property type="evidence" value="ECO:0007669"/>
    <property type="project" value="TreeGrafter"/>
</dbReference>
<evidence type="ECO:0000313" key="4">
    <source>
        <dbReference type="Proteomes" id="UP000269721"/>
    </source>
</evidence>
<dbReference type="OrthoDB" id="271881at2759"/>